<protein>
    <submittedName>
        <fullName evidence="2">Reverse transcriptase</fullName>
    </submittedName>
</protein>
<dbReference type="GO" id="GO:0003964">
    <property type="term" value="F:RNA-directed DNA polymerase activity"/>
    <property type="evidence" value="ECO:0007669"/>
    <property type="project" value="UniProtKB-KW"/>
</dbReference>
<dbReference type="AlphaFoldDB" id="A0A5B6W4Y0"/>
<proteinExistence type="predicted"/>
<comment type="caution">
    <text evidence="2">The sequence shown here is derived from an EMBL/GenBank/DDBJ whole genome shotgun (WGS) entry which is preliminary data.</text>
</comment>
<name>A0A5B6W4Y0_9ROSI</name>
<evidence type="ECO:0000259" key="1">
    <source>
        <dbReference type="PROSITE" id="PS50878"/>
    </source>
</evidence>
<dbReference type="PANTHER" id="PTHR46890">
    <property type="entry name" value="NON-LTR RETROLELEMENT REVERSE TRANSCRIPTASE-LIKE PROTEIN-RELATED"/>
    <property type="match status" value="1"/>
</dbReference>
<accession>A0A5B6W4Y0</accession>
<keyword evidence="3" id="KW-1185">Reference proteome</keyword>
<dbReference type="Proteomes" id="UP000325315">
    <property type="component" value="Unassembled WGS sequence"/>
</dbReference>
<dbReference type="EMBL" id="SMMG02000004">
    <property type="protein sequence ID" value="KAA3476969.1"/>
    <property type="molecule type" value="Genomic_DNA"/>
</dbReference>
<reference evidence="3" key="1">
    <citation type="journal article" date="2019" name="Plant Biotechnol. J.">
        <title>Genome sequencing of the Australian wild diploid species Gossypium australe highlights disease resistance and delayed gland morphogenesis.</title>
        <authorList>
            <person name="Cai Y."/>
            <person name="Cai X."/>
            <person name="Wang Q."/>
            <person name="Wang P."/>
            <person name="Zhang Y."/>
            <person name="Cai C."/>
            <person name="Xu Y."/>
            <person name="Wang K."/>
            <person name="Zhou Z."/>
            <person name="Wang C."/>
            <person name="Geng S."/>
            <person name="Li B."/>
            <person name="Dong Q."/>
            <person name="Hou Y."/>
            <person name="Wang H."/>
            <person name="Ai P."/>
            <person name="Liu Z."/>
            <person name="Yi F."/>
            <person name="Sun M."/>
            <person name="An G."/>
            <person name="Cheng J."/>
            <person name="Zhang Y."/>
            <person name="Shi Q."/>
            <person name="Xie Y."/>
            <person name="Shi X."/>
            <person name="Chang Y."/>
            <person name="Huang F."/>
            <person name="Chen Y."/>
            <person name="Hong S."/>
            <person name="Mi L."/>
            <person name="Sun Q."/>
            <person name="Zhang L."/>
            <person name="Zhou B."/>
            <person name="Peng R."/>
            <person name="Zhang X."/>
            <person name="Liu F."/>
        </authorList>
    </citation>
    <scope>NUCLEOTIDE SEQUENCE [LARGE SCALE GENOMIC DNA]</scope>
    <source>
        <strain evidence="3">cv. PA1801</strain>
    </source>
</reference>
<evidence type="ECO:0000313" key="2">
    <source>
        <dbReference type="EMBL" id="KAA3476969.1"/>
    </source>
</evidence>
<dbReference type="InterPro" id="IPR043502">
    <property type="entry name" value="DNA/RNA_pol_sf"/>
</dbReference>
<feature type="domain" description="Reverse transcriptase" evidence="1">
    <location>
        <begin position="1"/>
        <end position="244"/>
    </location>
</feature>
<dbReference type="InterPro" id="IPR000477">
    <property type="entry name" value="RT_dom"/>
</dbReference>
<sequence>MDVHSLNVTNIVLIPKVLHPTNLGNFRPISLCNVLYKVVAKMIVNRLKEVLKACIDSAQSAFVPGRLISDNVLLTREWGKKFMAVKFDMSKAYDRVELQFLRYMMIRIGFDFAWISTVMKCVSSISYSVVVNRNVGKIFKPTREIRQGDPLSLFLFLIYSEGLSALMRLAMRDGLIKGAKASTNGPQISYLLFADYCILFGEANVRGAQTLKSIVREYERCSGQCVNFEKSTVLYSSNTLEVNR</sequence>
<dbReference type="SUPFAM" id="SSF56672">
    <property type="entry name" value="DNA/RNA polymerases"/>
    <property type="match status" value="1"/>
</dbReference>
<gene>
    <name evidence="2" type="ORF">EPI10_010895</name>
</gene>
<dbReference type="InterPro" id="IPR052343">
    <property type="entry name" value="Retrotransposon-Effector_Assoc"/>
</dbReference>
<dbReference type="Pfam" id="PF00078">
    <property type="entry name" value="RVT_1"/>
    <property type="match status" value="1"/>
</dbReference>
<dbReference type="PROSITE" id="PS50878">
    <property type="entry name" value="RT_POL"/>
    <property type="match status" value="1"/>
</dbReference>
<keyword evidence="2" id="KW-0548">Nucleotidyltransferase</keyword>
<dbReference type="CDD" id="cd01650">
    <property type="entry name" value="RT_nLTR_like"/>
    <property type="match status" value="1"/>
</dbReference>
<dbReference type="PANTHER" id="PTHR46890:SF48">
    <property type="entry name" value="RNA-DIRECTED DNA POLYMERASE"/>
    <property type="match status" value="1"/>
</dbReference>
<keyword evidence="2" id="KW-0695">RNA-directed DNA polymerase</keyword>
<dbReference type="OrthoDB" id="1000471at2759"/>
<evidence type="ECO:0000313" key="3">
    <source>
        <dbReference type="Proteomes" id="UP000325315"/>
    </source>
</evidence>
<keyword evidence="2" id="KW-0808">Transferase</keyword>
<organism evidence="2 3">
    <name type="scientific">Gossypium australe</name>
    <dbReference type="NCBI Taxonomy" id="47621"/>
    <lineage>
        <taxon>Eukaryota</taxon>
        <taxon>Viridiplantae</taxon>
        <taxon>Streptophyta</taxon>
        <taxon>Embryophyta</taxon>
        <taxon>Tracheophyta</taxon>
        <taxon>Spermatophyta</taxon>
        <taxon>Magnoliopsida</taxon>
        <taxon>eudicotyledons</taxon>
        <taxon>Gunneridae</taxon>
        <taxon>Pentapetalae</taxon>
        <taxon>rosids</taxon>
        <taxon>malvids</taxon>
        <taxon>Malvales</taxon>
        <taxon>Malvaceae</taxon>
        <taxon>Malvoideae</taxon>
        <taxon>Gossypium</taxon>
    </lineage>
</organism>